<organism evidence="1 2">
    <name type="scientific">Pseudodesulfovibrio mercurii</name>
    <dbReference type="NCBI Taxonomy" id="641491"/>
    <lineage>
        <taxon>Bacteria</taxon>
        <taxon>Pseudomonadati</taxon>
        <taxon>Thermodesulfobacteriota</taxon>
        <taxon>Desulfovibrionia</taxon>
        <taxon>Desulfovibrionales</taxon>
        <taxon>Desulfovibrionaceae</taxon>
    </lineage>
</organism>
<name>F0JKI0_9BACT</name>
<dbReference type="PANTHER" id="PTHR34071">
    <property type="entry name" value="5-NITROIMIDAZOLE ANTIBIOTICS RESISTANCE PROTEIN, NIMA-FAMILY-RELATED PROTEIN-RELATED"/>
    <property type="match status" value="1"/>
</dbReference>
<keyword evidence="2" id="KW-1185">Reference proteome</keyword>
<dbReference type="eggNOG" id="COG3467">
    <property type="taxonomic scope" value="Bacteria"/>
</dbReference>
<evidence type="ECO:0000313" key="1">
    <source>
        <dbReference type="EMBL" id="EGB16429.1"/>
    </source>
</evidence>
<dbReference type="Pfam" id="PF12900">
    <property type="entry name" value="Pyridox_ox_2"/>
    <property type="match status" value="1"/>
</dbReference>
<dbReference type="SUPFAM" id="SSF50475">
    <property type="entry name" value="FMN-binding split barrel"/>
    <property type="match status" value="1"/>
</dbReference>
<dbReference type="OrthoDB" id="9794935at2"/>
<dbReference type="RefSeq" id="WP_014323853.1">
    <property type="nucleotide sequence ID" value="NC_016803.1"/>
</dbReference>
<accession>F0JKI0</accession>
<gene>
    <name evidence="1" type="ORF">DND132_3226</name>
</gene>
<dbReference type="PANTHER" id="PTHR34071:SF2">
    <property type="entry name" value="FLAVIN-NUCLEOTIDE-BINDING PROTEIN"/>
    <property type="match status" value="1"/>
</dbReference>
<dbReference type="InterPro" id="IPR012349">
    <property type="entry name" value="Split_barrel_FMN-bd"/>
</dbReference>
<dbReference type="EMBL" id="CP003220">
    <property type="protein sequence ID" value="EGB16429.1"/>
    <property type="molecule type" value="Genomic_DNA"/>
</dbReference>
<protein>
    <submittedName>
        <fullName evidence="1">Pyridoxamine 5'-phosphate oxidase-related FMN-binding protein</fullName>
    </submittedName>
</protein>
<dbReference type="KEGG" id="ddn:DND132_3226"/>
<dbReference type="Proteomes" id="UP000007845">
    <property type="component" value="Chromosome"/>
</dbReference>
<dbReference type="InterPro" id="IPR024747">
    <property type="entry name" value="Pyridox_Oxase-rel"/>
</dbReference>
<dbReference type="HOGENOM" id="CLU_067890_2_1_7"/>
<dbReference type="Gene3D" id="2.30.110.10">
    <property type="entry name" value="Electron Transport, Fmn-binding Protein, Chain A"/>
    <property type="match status" value="1"/>
</dbReference>
<evidence type="ECO:0000313" key="2">
    <source>
        <dbReference type="Proteomes" id="UP000007845"/>
    </source>
</evidence>
<sequence>MRKGVTDDKAVAADILDRAEVIWLALNDSEGPHCVPVNFAREGDTLYVHSGRKGRKAACLDSGAPLAFSAAVDMRLKTSDENACELGYRFRSVMGGGAPRALDGEDKLRALDRITLKYAGRAMPYNEKVLAVTAAYAIDITSVTARIKD</sequence>
<proteinExistence type="predicted"/>
<reference evidence="1 2" key="1">
    <citation type="journal article" date="2011" name="J. Bacteriol.">
        <title>Genome sequence of the mercury-methylating strain Desulfovibrio desulfuricans ND132.</title>
        <authorList>
            <person name="Brown S.D."/>
            <person name="Gilmour C.C."/>
            <person name="Kucken A.M."/>
            <person name="Wall J.D."/>
            <person name="Elias D.A."/>
            <person name="Brandt C.C."/>
            <person name="Podar M."/>
            <person name="Chertkov O."/>
            <person name="Held B."/>
            <person name="Bruce D.C."/>
            <person name="Detter J.C."/>
            <person name="Tapia R."/>
            <person name="Han C.S."/>
            <person name="Goodwin L.A."/>
            <person name="Cheng J.F."/>
            <person name="Pitluck S."/>
            <person name="Woyke T."/>
            <person name="Mikhailova N."/>
            <person name="Ivanova N.N."/>
            <person name="Han J."/>
            <person name="Lucas S."/>
            <person name="Lapidus A.L."/>
            <person name="Land M.L."/>
            <person name="Hauser L.J."/>
            <person name="Palumbo A.V."/>
        </authorList>
    </citation>
    <scope>NUCLEOTIDE SEQUENCE [LARGE SCALE GENOMIC DNA]</scope>
    <source>
        <strain evidence="1 2">ND132</strain>
    </source>
</reference>
<dbReference type="STRING" id="641491.DND132_3226"/>
<dbReference type="AlphaFoldDB" id="F0JKI0"/>